<protein>
    <submittedName>
        <fullName evidence="1">Uncharacterized protein</fullName>
    </submittedName>
</protein>
<proteinExistence type="predicted"/>
<organism evidence="1 2">
    <name type="scientific">Microbacterium alkaliflavum</name>
    <dbReference type="NCBI Taxonomy" id="3248839"/>
    <lineage>
        <taxon>Bacteria</taxon>
        <taxon>Bacillati</taxon>
        <taxon>Actinomycetota</taxon>
        <taxon>Actinomycetes</taxon>
        <taxon>Micrococcales</taxon>
        <taxon>Microbacteriaceae</taxon>
        <taxon>Microbacterium</taxon>
    </lineage>
</organism>
<accession>A0ABW7QEX4</accession>
<name>A0ABW7QEX4_9MICO</name>
<keyword evidence="2" id="KW-1185">Reference proteome</keyword>
<reference evidence="1 2" key="1">
    <citation type="submission" date="2024-09" db="EMBL/GenBank/DDBJ databases">
        <authorList>
            <person name="Pan X."/>
        </authorList>
    </citation>
    <scope>NUCLEOTIDE SEQUENCE [LARGE SCALE GENOMIC DNA]</scope>
    <source>
        <strain evidence="1 2">B2969</strain>
    </source>
</reference>
<dbReference type="EMBL" id="JBIQWL010000027">
    <property type="protein sequence ID" value="MFH8253305.1"/>
    <property type="molecule type" value="Genomic_DNA"/>
</dbReference>
<evidence type="ECO:0000313" key="1">
    <source>
        <dbReference type="EMBL" id="MFH8253305.1"/>
    </source>
</evidence>
<sequence>MLAADATWVLVARECKTICILVCDLGLWISVIGFDIGGEVTSHRDAAWQAYAESLANVHVTGESLENAEIDFKAGFDAAQALELARNRFRSWDR</sequence>
<dbReference type="Proteomes" id="UP001610861">
    <property type="component" value="Unassembled WGS sequence"/>
</dbReference>
<gene>
    <name evidence="1" type="ORF">ACH3VR_23275</name>
</gene>
<evidence type="ECO:0000313" key="2">
    <source>
        <dbReference type="Proteomes" id="UP001610861"/>
    </source>
</evidence>
<dbReference type="RefSeq" id="WP_397558728.1">
    <property type="nucleotide sequence ID" value="NZ_JBIQWL010000027.1"/>
</dbReference>
<comment type="caution">
    <text evidence="1">The sequence shown here is derived from an EMBL/GenBank/DDBJ whole genome shotgun (WGS) entry which is preliminary data.</text>
</comment>